<keyword evidence="10" id="KW-0966">Cell projection</keyword>
<dbReference type="PRINTS" id="PR01005">
    <property type="entry name" value="FLGHOOKAP1"/>
</dbReference>
<dbReference type="GO" id="GO:0044780">
    <property type="term" value="P:bacterial-type flagellum assembly"/>
    <property type="evidence" value="ECO:0007669"/>
    <property type="project" value="InterPro"/>
</dbReference>
<keyword evidence="5 7" id="KW-0964">Secreted</keyword>
<dbReference type="InterPro" id="IPR002371">
    <property type="entry name" value="FlgK"/>
</dbReference>
<dbReference type="NCBIfam" id="TIGR02492">
    <property type="entry name" value="flgK_ends"/>
    <property type="match status" value="1"/>
</dbReference>
<keyword evidence="6 7" id="KW-0975">Bacterial flagellum</keyword>
<dbReference type="SUPFAM" id="SSF64518">
    <property type="entry name" value="Phase 1 flagellin"/>
    <property type="match status" value="1"/>
</dbReference>
<accession>A0A7C5HCG6</accession>
<evidence type="ECO:0000256" key="2">
    <source>
        <dbReference type="ARBA" id="ARBA00004613"/>
    </source>
</evidence>
<evidence type="ECO:0000259" key="9">
    <source>
        <dbReference type="Pfam" id="PF22638"/>
    </source>
</evidence>
<name>A0A7C5HCG6_9CHLB</name>
<evidence type="ECO:0000256" key="7">
    <source>
        <dbReference type="RuleBase" id="RU362065"/>
    </source>
</evidence>
<evidence type="ECO:0000256" key="1">
    <source>
        <dbReference type="ARBA" id="ARBA00004365"/>
    </source>
</evidence>
<keyword evidence="10" id="KW-0282">Flagellum</keyword>
<dbReference type="InterPro" id="IPR010930">
    <property type="entry name" value="Flg_bb/hook_C_dom"/>
</dbReference>
<dbReference type="Proteomes" id="UP000886059">
    <property type="component" value="Unassembled WGS sequence"/>
</dbReference>
<comment type="caution">
    <text evidence="10">The sequence shown here is derived from an EMBL/GenBank/DDBJ whole genome shotgun (WGS) entry which is preliminary data.</text>
</comment>
<reference evidence="10" key="1">
    <citation type="journal article" date="2020" name="mSystems">
        <title>Genome- and Community-Level Interaction Insights into Carbon Utilization and Element Cycling Functions of Hydrothermarchaeota in Hydrothermal Sediment.</title>
        <authorList>
            <person name="Zhou Z."/>
            <person name="Liu Y."/>
            <person name="Xu W."/>
            <person name="Pan J."/>
            <person name="Luo Z.H."/>
            <person name="Li M."/>
        </authorList>
    </citation>
    <scope>NUCLEOTIDE SEQUENCE [LARGE SCALE GENOMIC DNA]</scope>
    <source>
        <strain evidence="10">HyVt-628</strain>
    </source>
</reference>
<gene>
    <name evidence="7 10" type="primary">flgK</name>
    <name evidence="10" type="ORF">ENL01_01425</name>
</gene>
<evidence type="ECO:0000259" key="8">
    <source>
        <dbReference type="Pfam" id="PF06429"/>
    </source>
</evidence>
<dbReference type="EMBL" id="DRSK01000087">
    <property type="protein sequence ID" value="HHE07574.1"/>
    <property type="molecule type" value="Genomic_DNA"/>
</dbReference>
<evidence type="ECO:0000256" key="6">
    <source>
        <dbReference type="ARBA" id="ARBA00023143"/>
    </source>
</evidence>
<evidence type="ECO:0000256" key="3">
    <source>
        <dbReference type="ARBA" id="ARBA00009677"/>
    </source>
</evidence>
<comment type="similarity">
    <text evidence="3 7">Belongs to the flagella basal body rod proteins family.</text>
</comment>
<dbReference type="InterPro" id="IPR053927">
    <property type="entry name" value="FlgK_helical"/>
</dbReference>
<evidence type="ECO:0000256" key="4">
    <source>
        <dbReference type="ARBA" id="ARBA00016244"/>
    </source>
</evidence>
<evidence type="ECO:0000256" key="5">
    <source>
        <dbReference type="ARBA" id="ARBA00022525"/>
    </source>
</evidence>
<feature type="domain" description="Flagellar hook-associated protein FlgK helical" evidence="9">
    <location>
        <begin position="84"/>
        <end position="310"/>
    </location>
</feature>
<dbReference type="AlphaFoldDB" id="A0A7C5HCG6"/>
<protein>
    <recommendedName>
        <fullName evidence="4 7">Flagellar hook-associated protein 1</fullName>
        <shortName evidence="7">HAP1</shortName>
    </recommendedName>
</protein>
<dbReference type="PANTHER" id="PTHR30033:SF1">
    <property type="entry name" value="FLAGELLAR HOOK-ASSOCIATED PROTEIN 1"/>
    <property type="match status" value="1"/>
</dbReference>
<organism evidence="10">
    <name type="scientific">Chlorobaculum parvum</name>
    <dbReference type="NCBI Taxonomy" id="274539"/>
    <lineage>
        <taxon>Bacteria</taxon>
        <taxon>Pseudomonadati</taxon>
        <taxon>Chlorobiota</taxon>
        <taxon>Chlorobiia</taxon>
        <taxon>Chlorobiales</taxon>
        <taxon>Chlorobiaceae</taxon>
        <taxon>Chlorobaculum</taxon>
    </lineage>
</organism>
<keyword evidence="10" id="KW-0969">Cilium</keyword>
<dbReference type="GO" id="GO:0005198">
    <property type="term" value="F:structural molecule activity"/>
    <property type="evidence" value="ECO:0007669"/>
    <property type="project" value="UniProtKB-UniRule"/>
</dbReference>
<dbReference type="PANTHER" id="PTHR30033">
    <property type="entry name" value="FLAGELLAR HOOK-ASSOCIATED PROTEIN 1"/>
    <property type="match status" value="1"/>
</dbReference>
<comment type="subcellular location">
    <subcellularLocation>
        <location evidence="1 7">Bacterial flagellum</location>
    </subcellularLocation>
    <subcellularLocation>
        <location evidence="2 7">Secreted</location>
    </subcellularLocation>
</comment>
<dbReference type="Pfam" id="PF22638">
    <property type="entry name" value="FlgK_D1"/>
    <property type="match status" value="1"/>
</dbReference>
<proteinExistence type="inferred from homology"/>
<dbReference type="GO" id="GO:0005576">
    <property type="term" value="C:extracellular region"/>
    <property type="evidence" value="ECO:0007669"/>
    <property type="project" value="UniProtKB-SubCell"/>
</dbReference>
<feature type="domain" description="Flagellar basal-body/hook protein C-terminal" evidence="8">
    <location>
        <begin position="437"/>
        <end position="476"/>
    </location>
</feature>
<dbReference type="Pfam" id="PF06429">
    <property type="entry name" value="Flg_bbr_C"/>
    <property type="match status" value="1"/>
</dbReference>
<sequence>MSLFSSAIGNSSLLTYKKSIDITNQNMANVFTNGYSRKTPVFSDLVTGGVEISHVERSFDQNLHTRYISVNQRKASDEEYKGMLDQVETLYNDLQGSGLASSMDAFFNAFNDVAVNPANTAARQEVLSAAQALTGRIRSTHSDLEQIKSNTVLTFRDTVSQINELTSKLGELNLNIGSGVTEATAKAAYLDERDRTLQSLSTLIDTKVTYNANGTVNVATAKGFDMVLQDKANTMSFSTDVQGDPHVTLGNIDITSDLQNGTLGGQLRGVNYLNKSLEDLNDFATAFSTVVNKQHTQGFDAAGTAGVDFFGKDPGSTLTKIDASNITLNLDDPALVAASADSAYPESDNSNVKKLLELKTGFSGVLTPAEENALIATLNDFDGTASANFDYMKAHSFNEFYNSKIAASIGFEVQHVNTSLETNSFLQESIDAQIQAKSGVNMDEELANLVKLQRAYEASARIITVSDELLQTTLNMIQ</sequence>
<dbReference type="GO" id="GO:0009424">
    <property type="term" value="C:bacterial-type flagellum hook"/>
    <property type="evidence" value="ECO:0007669"/>
    <property type="project" value="UniProtKB-UniRule"/>
</dbReference>
<evidence type="ECO:0000313" key="10">
    <source>
        <dbReference type="EMBL" id="HHE07574.1"/>
    </source>
</evidence>